<evidence type="ECO:0000313" key="2">
    <source>
        <dbReference type="Proteomes" id="UP000248640"/>
    </source>
</evidence>
<gene>
    <name evidence="1" type="ORF">NCTC10038_02491</name>
</gene>
<proteinExistence type="predicted"/>
<dbReference type="EMBL" id="LS483372">
    <property type="protein sequence ID" value="SQF91070.1"/>
    <property type="molecule type" value="Genomic_DNA"/>
</dbReference>
<accession>A0A8B4I7U2</accession>
<sequence>MESQSDDFGNVTVSINPEEQVTLTTQNNLTITTRIIALSEDGTCLVTDSGESIQIDQIADISPPVALRTARFISGITLAAGSLATTVSGGSVNKPPPLTFTYINGIRVPLK</sequence>
<protein>
    <submittedName>
        <fullName evidence="1">Uncharacterized protein</fullName>
    </submittedName>
</protein>
<reference evidence="1 2" key="1">
    <citation type="submission" date="2018-06" db="EMBL/GenBank/DDBJ databases">
        <authorList>
            <consortium name="Pathogen Informatics"/>
            <person name="Doyle S."/>
        </authorList>
    </citation>
    <scope>NUCLEOTIDE SEQUENCE [LARGE SCALE GENOMIC DNA]</scope>
    <source>
        <strain evidence="1 2">NCTC10038</strain>
    </source>
</reference>
<name>A0A8B4I7U2_PSEFL</name>
<evidence type="ECO:0000313" key="1">
    <source>
        <dbReference type="EMBL" id="SQF91070.1"/>
    </source>
</evidence>
<dbReference type="GeneID" id="61638427"/>
<dbReference type="AlphaFoldDB" id="A0A8B4I7U2"/>
<organism evidence="1 2">
    <name type="scientific">Pseudomonas fluorescens</name>
    <dbReference type="NCBI Taxonomy" id="294"/>
    <lineage>
        <taxon>Bacteria</taxon>
        <taxon>Pseudomonadati</taxon>
        <taxon>Pseudomonadota</taxon>
        <taxon>Gammaproteobacteria</taxon>
        <taxon>Pseudomonadales</taxon>
        <taxon>Pseudomonadaceae</taxon>
        <taxon>Pseudomonas</taxon>
    </lineage>
</organism>
<dbReference type="RefSeq" id="WP_053255652.1">
    <property type="nucleotide sequence ID" value="NZ_CBCRXZ010000019.1"/>
</dbReference>
<dbReference type="Proteomes" id="UP000248640">
    <property type="component" value="Chromosome 1"/>
</dbReference>